<dbReference type="InterPro" id="IPR052592">
    <property type="entry name" value="LRR-RLK"/>
</dbReference>
<dbReference type="InterPro" id="IPR025875">
    <property type="entry name" value="Leu-rich_rpt_4"/>
</dbReference>
<comment type="caution">
    <text evidence="11">The sequence shown here is derived from an EMBL/GenBank/DDBJ whole genome shotgun (WGS) entry which is preliminary data.</text>
</comment>
<keyword evidence="12" id="KW-1185">Reference proteome</keyword>
<dbReference type="Proteomes" id="UP000467841">
    <property type="component" value="Unassembled WGS sequence"/>
</dbReference>
<keyword evidence="8" id="KW-0472">Membrane</keyword>
<accession>A0A6D2J7R8</accession>
<organism evidence="11 12">
    <name type="scientific">Microthlaspi erraticum</name>
    <dbReference type="NCBI Taxonomy" id="1685480"/>
    <lineage>
        <taxon>Eukaryota</taxon>
        <taxon>Viridiplantae</taxon>
        <taxon>Streptophyta</taxon>
        <taxon>Embryophyta</taxon>
        <taxon>Tracheophyta</taxon>
        <taxon>Spermatophyta</taxon>
        <taxon>Magnoliopsida</taxon>
        <taxon>eudicotyledons</taxon>
        <taxon>Gunneridae</taxon>
        <taxon>Pentapetalae</taxon>
        <taxon>rosids</taxon>
        <taxon>malvids</taxon>
        <taxon>Brassicales</taxon>
        <taxon>Brassicaceae</taxon>
        <taxon>Coluteocarpeae</taxon>
        <taxon>Microthlaspi</taxon>
    </lineage>
</organism>
<sequence>MRSMRLFLSLAFSALMLLEGYGFTVETDKQGLLEFKSRVSENGRVPFLMESLKPFMQLGWGYMWPQTQESYKFGPHRIATGWGKLPASLGNLTSLTELVIGDNNIEGGIPDDIARLTQMVTLESSRNNFSGVLPPAIYNLSSLELLYMFDNGFSGNLREDFGSLLPNLKFLYLRDNNLTGPIPATLPNISTLQRLDLQFNNLIGSIPRSFGKHGNCNT</sequence>
<gene>
    <name evidence="11" type="ORF">MERR_LOCUS20334</name>
</gene>
<dbReference type="PANTHER" id="PTHR48054:SF47">
    <property type="entry name" value="OS06G0179800 PROTEIN"/>
    <property type="match status" value="1"/>
</dbReference>
<keyword evidence="3" id="KW-0433">Leucine-rich repeat</keyword>
<comment type="similarity">
    <text evidence="2">Belongs to the RLP family.</text>
</comment>
<keyword evidence="7" id="KW-1133">Transmembrane helix</keyword>
<dbReference type="Pfam" id="PF12799">
    <property type="entry name" value="LRR_4"/>
    <property type="match status" value="1"/>
</dbReference>
<evidence type="ECO:0000256" key="8">
    <source>
        <dbReference type="ARBA" id="ARBA00023136"/>
    </source>
</evidence>
<evidence type="ECO:0000256" key="6">
    <source>
        <dbReference type="ARBA" id="ARBA00022737"/>
    </source>
</evidence>
<dbReference type="AlphaFoldDB" id="A0A6D2J7R8"/>
<dbReference type="GO" id="GO:0016020">
    <property type="term" value="C:membrane"/>
    <property type="evidence" value="ECO:0007669"/>
    <property type="project" value="UniProtKB-SubCell"/>
</dbReference>
<name>A0A6D2J7R8_9BRAS</name>
<evidence type="ECO:0000256" key="7">
    <source>
        <dbReference type="ARBA" id="ARBA00022989"/>
    </source>
</evidence>
<dbReference type="PANTHER" id="PTHR48054">
    <property type="entry name" value="RECEPTOR KINASE-LIKE PROTEIN XA21"/>
    <property type="match status" value="1"/>
</dbReference>
<evidence type="ECO:0000256" key="9">
    <source>
        <dbReference type="ARBA" id="ARBA00023180"/>
    </source>
</evidence>
<proteinExistence type="inferred from homology"/>
<reference evidence="11" key="1">
    <citation type="submission" date="2020-01" db="EMBL/GenBank/DDBJ databases">
        <authorList>
            <person name="Mishra B."/>
        </authorList>
    </citation>
    <scope>NUCLEOTIDE SEQUENCE [LARGE SCALE GENOMIC DNA]</scope>
</reference>
<evidence type="ECO:0000313" key="12">
    <source>
        <dbReference type="Proteomes" id="UP000467841"/>
    </source>
</evidence>
<evidence type="ECO:0008006" key="13">
    <source>
        <dbReference type="Google" id="ProtNLM"/>
    </source>
</evidence>
<dbReference type="Gene3D" id="3.80.10.10">
    <property type="entry name" value="Ribonuclease Inhibitor"/>
    <property type="match status" value="1"/>
</dbReference>
<evidence type="ECO:0000256" key="5">
    <source>
        <dbReference type="ARBA" id="ARBA00022729"/>
    </source>
</evidence>
<dbReference type="InterPro" id="IPR032675">
    <property type="entry name" value="LRR_dom_sf"/>
</dbReference>
<dbReference type="FunFam" id="3.80.10.10:FF:000041">
    <property type="entry name" value="LRR receptor-like serine/threonine-protein kinase ERECTA"/>
    <property type="match status" value="1"/>
</dbReference>
<evidence type="ECO:0000256" key="4">
    <source>
        <dbReference type="ARBA" id="ARBA00022692"/>
    </source>
</evidence>
<evidence type="ECO:0000256" key="10">
    <source>
        <dbReference type="SAM" id="SignalP"/>
    </source>
</evidence>
<dbReference type="SUPFAM" id="SSF52058">
    <property type="entry name" value="L domain-like"/>
    <property type="match status" value="1"/>
</dbReference>
<keyword evidence="9" id="KW-0325">Glycoprotein</keyword>
<evidence type="ECO:0000256" key="3">
    <source>
        <dbReference type="ARBA" id="ARBA00022614"/>
    </source>
</evidence>
<evidence type="ECO:0000313" key="11">
    <source>
        <dbReference type="EMBL" id="CAA7033099.1"/>
    </source>
</evidence>
<feature type="chain" id="PRO_5025585962" description="Leucine-rich repeat-containing N-terminal plant-type domain-containing protein" evidence="10">
    <location>
        <begin position="23"/>
        <end position="218"/>
    </location>
</feature>
<dbReference type="InterPro" id="IPR001611">
    <property type="entry name" value="Leu-rich_rpt"/>
</dbReference>
<evidence type="ECO:0000256" key="2">
    <source>
        <dbReference type="ARBA" id="ARBA00009592"/>
    </source>
</evidence>
<dbReference type="Pfam" id="PF00560">
    <property type="entry name" value="LRR_1"/>
    <property type="match status" value="1"/>
</dbReference>
<comment type="subcellular location">
    <subcellularLocation>
        <location evidence="1">Membrane</location>
        <topology evidence="1">Single-pass type I membrane protein</topology>
    </subcellularLocation>
</comment>
<protein>
    <recommendedName>
        <fullName evidence="13">Leucine-rich repeat-containing N-terminal plant-type domain-containing protein</fullName>
    </recommendedName>
</protein>
<dbReference type="EMBL" id="CACVBM020001129">
    <property type="protein sequence ID" value="CAA7033099.1"/>
    <property type="molecule type" value="Genomic_DNA"/>
</dbReference>
<feature type="signal peptide" evidence="10">
    <location>
        <begin position="1"/>
        <end position="22"/>
    </location>
</feature>
<keyword evidence="4" id="KW-0812">Transmembrane</keyword>
<dbReference type="OrthoDB" id="1110375at2759"/>
<keyword evidence="6" id="KW-0677">Repeat</keyword>
<evidence type="ECO:0000256" key="1">
    <source>
        <dbReference type="ARBA" id="ARBA00004479"/>
    </source>
</evidence>
<keyword evidence="5 10" id="KW-0732">Signal</keyword>